<dbReference type="Gramene" id="KZM85247">
    <property type="protein sequence ID" value="KZM85247"/>
    <property type="gene ID" value="DCAR_027331"/>
</dbReference>
<organism evidence="2">
    <name type="scientific">Daucus carota subsp. sativus</name>
    <name type="common">Carrot</name>
    <dbReference type="NCBI Taxonomy" id="79200"/>
    <lineage>
        <taxon>Eukaryota</taxon>
        <taxon>Viridiplantae</taxon>
        <taxon>Streptophyta</taxon>
        <taxon>Embryophyta</taxon>
        <taxon>Tracheophyta</taxon>
        <taxon>Spermatophyta</taxon>
        <taxon>Magnoliopsida</taxon>
        <taxon>eudicotyledons</taxon>
        <taxon>Gunneridae</taxon>
        <taxon>Pentapetalae</taxon>
        <taxon>asterids</taxon>
        <taxon>campanulids</taxon>
        <taxon>Apiales</taxon>
        <taxon>Apiaceae</taxon>
        <taxon>Apioideae</taxon>
        <taxon>Scandiceae</taxon>
        <taxon>Daucinae</taxon>
        <taxon>Daucus</taxon>
        <taxon>Daucus sect. Daucus</taxon>
    </lineage>
</organism>
<proteinExistence type="predicted"/>
<sequence>MGIVDALIPETIADAENLNVNGSDVEDIGQRVDDMFMKVDQLEQTLNKVEQFYSSKKQLHTSKGSSIPKEKDKDKHLASFRKRQLDASRRESAATKRMQELMRQFGTIIRQASSGH</sequence>
<dbReference type="EMBL" id="LNRQ01000008">
    <property type="protein sequence ID" value="KZM85247.1"/>
    <property type="molecule type" value="Genomic_DNA"/>
</dbReference>
<name>A0A175YPF9_DAUCS</name>
<feature type="region of interest" description="Disordered" evidence="1">
    <location>
        <begin position="57"/>
        <end position="93"/>
    </location>
</feature>
<dbReference type="OMA" id="EQFYSSK"/>
<evidence type="ECO:0000256" key="1">
    <source>
        <dbReference type="SAM" id="MobiDB-lite"/>
    </source>
</evidence>
<evidence type="ECO:0000313" key="2">
    <source>
        <dbReference type="EMBL" id="KZM85247.1"/>
    </source>
</evidence>
<gene>
    <name evidence="2" type="ORF">DCAR_027331</name>
</gene>
<dbReference type="AlphaFoldDB" id="A0A175YPF9"/>
<protein>
    <submittedName>
        <fullName evidence="2">Uncharacterized protein</fullName>
    </submittedName>
</protein>
<dbReference type="STRING" id="79200.A0A175YPF9"/>
<feature type="compositionally biased region" description="Basic and acidic residues" evidence="1">
    <location>
        <begin position="68"/>
        <end position="93"/>
    </location>
</feature>
<accession>A0A175YPF9</accession>
<reference evidence="2" key="1">
    <citation type="journal article" date="2016" name="Nat. Genet.">
        <title>A high-quality carrot genome assembly provides new insights into carotenoid accumulation and asterid genome evolution.</title>
        <authorList>
            <person name="Iorizzo M."/>
            <person name="Ellison S."/>
            <person name="Senalik D."/>
            <person name="Zeng P."/>
            <person name="Satapoomin P."/>
            <person name="Huang J."/>
            <person name="Bowman M."/>
            <person name="Iovene M."/>
            <person name="Sanseverino W."/>
            <person name="Cavagnaro P."/>
            <person name="Yildiz M."/>
            <person name="Macko-Podgorni A."/>
            <person name="Moranska E."/>
            <person name="Grzebelus E."/>
            <person name="Grzebelus D."/>
            <person name="Ashrafi H."/>
            <person name="Zheng Z."/>
            <person name="Cheng S."/>
            <person name="Spooner D."/>
            <person name="Van Deynze A."/>
            <person name="Simon P."/>
        </authorList>
    </citation>
    <scope>NUCLEOTIDE SEQUENCE [LARGE SCALE GENOMIC DNA]</scope>
    <source>
        <tissue evidence="2">Leaf</tissue>
    </source>
</reference>
<comment type="caution">
    <text evidence="2">The sequence shown here is derived from an EMBL/GenBank/DDBJ whole genome shotgun (WGS) entry which is preliminary data.</text>
</comment>